<feature type="transmembrane region" description="Helical" evidence="7">
    <location>
        <begin position="549"/>
        <end position="567"/>
    </location>
</feature>
<evidence type="ECO:0000256" key="3">
    <source>
        <dbReference type="ARBA" id="ARBA00022692"/>
    </source>
</evidence>
<dbReference type="SUPFAM" id="SSF116726">
    <property type="entry name" value="TrkA C-terminal domain-like"/>
    <property type="match status" value="2"/>
</dbReference>
<comment type="caution">
    <text evidence="9">The sequence shown here is derived from an EMBL/GenBank/DDBJ whole genome shotgun (WGS) entry which is preliminary data.</text>
</comment>
<dbReference type="Pfam" id="PF03600">
    <property type="entry name" value="CitMHS"/>
    <property type="match status" value="1"/>
</dbReference>
<dbReference type="InterPro" id="IPR004680">
    <property type="entry name" value="Cit_transptr-like_dom"/>
</dbReference>
<feature type="transmembrane region" description="Helical" evidence="7">
    <location>
        <begin position="67"/>
        <end position="87"/>
    </location>
</feature>
<keyword evidence="3 7" id="KW-0812">Transmembrane</keyword>
<protein>
    <submittedName>
        <fullName evidence="9">Citrate transporter</fullName>
    </submittedName>
</protein>
<dbReference type="InterPro" id="IPR036721">
    <property type="entry name" value="RCK_C_sf"/>
</dbReference>
<dbReference type="RefSeq" id="WP_069128400.1">
    <property type="nucleotide sequence ID" value="NZ_MARB01000040.1"/>
</dbReference>
<proteinExistence type="predicted"/>
<dbReference type="PANTHER" id="PTHR43652:SF2">
    <property type="entry name" value="BASIC AMINO ACID ANTIPORTER YFCC-RELATED"/>
    <property type="match status" value="1"/>
</dbReference>
<organism evidence="9 10">
    <name type="scientific">Candidatus Thiodiazotropha endolucinida</name>
    <dbReference type="NCBI Taxonomy" id="1655433"/>
    <lineage>
        <taxon>Bacteria</taxon>
        <taxon>Pseudomonadati</taxon>
        <taxon>Pseudomonadota</taxon>
        <taxon>Gammaproteobacteria</taxon>
        <taxon>Chromatiales</taxon>
        <taxon>Sedimenticolaceae</taxon>
        <taxon>Candidatus Thiodiazotropha</taxon>
    </lineage>
</organism>
<name>A0A7Z0VHI7_9GAMM</name>
<feature type="domain" description="RCK C-terminal" evidence="8">
    <location>
        <begin position="315"/>
        <end position="402"/>
    </location>
</feature>
<dbReference type="PANTHER" id="PTHR43652">
    <property type="entry name" value="BASIC AMINO ACID ANTIPORTER YFCC-RELATED"/>
    <property type="match status" value="1"/>
</dbReference>
<dbReference type="Pfam" id="PF02080">
    <property type="entry name" value="TrkA_C"/>
    <property type="match status" value="2"/>
</dbReference>
<feature type="transmembrane region" description="Helical" evidence="7">
    <location>
        <begin position="194"/>
        <end position="213"/>
    </location>
</feature>
<keyword evidence="5 7" id="KW-1133">Transmembrane helix</keyword>
<feature type="transmembrane region" description="Helical" evidence="7">
    <location>
        <begin position="587"/>
        <end position="607"/>
    </location>
</feature>
<dbReference type="InterPro" id="IPR006037">
    <property type="entry name" value="RCK_C"/>
</dbReference>
<keyword evidence="4" id="KW-0677">Repeat</keyword>
<keyword evidence="10" id="KW-1185">Reference proteome</keyword>
<feature type="transmembrane region" description="Helical" evidence="7">
    <location>
        <begin position="524"/>
        <end position="542"/>
    </location>
</feature>
<dbReference type="Gene3D" id="3.30.70.1450">
    <property type="entry name" value="Regulator of K+ conductance, C-terminal domain"/>
    <property type="match status" value="2"/>
</dbReference>
<evidence type="ECO:0000256" key="6">
    <source>
        <dbReference type="ARBA" id="ARBA00023136"/>
    </source>
</evidence>
<evidence type="ECO:0000256" key="5">
    <source>
        <dbReference type="ARBA" id="ARBA00022989"/>
    </source>
</evidence>
<accession>A0A7Z0VHI7</accession>
<evidence type="ECO:0000313" key="10">
    <source>
        <dbReference type="Proteomes" id="UP000094769"/>
    </source>
</evidence>
<evidence type="ECO:0000256" key="7">
    <source>
        <dbReference type="SAM" id="Phobius"/>
    </source>
</evidence>
<dbReference type="AlphaFoldDB" id="A0A7Z0VHI7"/>
<dbReference type="PROSITE" id="PS51202">
    <property type="entry name" value="RCK_C"/>
    <property type="match status" value="2"/>
</dbReference>
<evidence type="ECO:0000259" key="8">
    <source>
        <dbReference type="PROSITE" id="PS51202"/>
    </source>
</evidence>
<comment type="subcellular location">
    <subcellularLocation>
        <location evidence="1">Membrane</location>
        <topology evidence="1">Multi-pass membrane protein</topology>
    </subcellularLocation>
</comment>
<gene>
    <name evidence="9" type="ORF">CODIS_40960</name>
</gene>
<dbReference type="GO" id="GO:0008324">
    <property type="term" value="F:monoatomic cation transmembrane transporter activity"/>
    <property type="evidence" value="ECO:0007669"/>
    <property type="project" value="InterPro"/>
</dbReference>
<dbReference type="InterPro" id="IPR051679">
    <property type="entry name" value="DASS-Related_Transporters"/>
</dbReference>
<evidence type="ECO:0000256" key="4">
    <source>
        <dbReference type="ARBA" id="ARBA00022737"/>
    </source>
</evidence>
<dbReference type="OrthoDB" id="9809303at2"/>
<dbReference type="GO" id="GO:0005886">
    <property type="term" value="C:plasma membrane"/>
    <property type="evidence" value="ECO:0007669"/>
    <property type="project" value="TreeGrafter"/>
</dbReference>
<reference evidence="9 10" key="1">
    <citation type="submission" date="2016-06" db="EMBL/GenBank/DDBJ databases">
        <title>Genome sequence of endosymbiont of Candidatus Endolucinida thiodiazotropha.</title>
        <authorList>
            <person name="Poehlein A."/>
            <person name="Koenig S."/>
            <person name="Heiden S.E."/>
            <person name="Thuermer A."/>
            <person name="Voget S."/>
            <person name="Daniel R."/>
            <person name="Markert S."/>
            <person name="Gros O."/>
            <person name="Schweder T."/>
        </authorList>
    </citation>
    <scope>NUCLEOTIDE SEQUENCE [LARGE SCALE GENOMIC DNA]</scope>
    <source>
        <strain evidence="9 10">COS</strain>
    </source>
</reference>
<feature type="transmembrane region" description="Helical" evidence="7">
    <location>
        <begin position="37"/>
        <end position="55"/>
    </location>
</feature>
<feature type="transmembrane region" description="Helical" evidence="7">
    <location>
        <begin position="463"/>
        <end position="483"/>
    </location>
</feature>
<evidence type="ECO:0000313" key="9">
    <source>
        <dbReference type="EMBL" id="ODJ85673.1"/>
    </source>
</evidence>
<feature type="transmembrane region" description="Helical" evidence="7">
    <location>
        <begin position="421"/>
        <end position="451"/>
    </location>
</feature>
<feature type="transmembrane region" description="Helical" evidence="7">
    <location>
        <begin position="490"/>
        <end position="518"/>
    </location>
</feature>
<keyword evidence="2" id="KW-0813">Transport</keyword>
<dbReference type="Proteomes" id="UP000094769">
    <property type="component" value="Unassembled WGS sequence"/>
</dbReference>
<dbReference type="GO" id="GO:0006813">
    <property type="term" value="P:potassium ion transport"/>
    <property type="evidence" value="ECO:0007669"/>
    <property type="project" value="InterPro"/>
</dbReference>
<evidence type="ECO:0000256" key="2">
    <source>
        <dbReference type="ARBA" id="ARBA00022448"/>
    </source>
</evidence>
<evidence type="ECO:0000256" key="1">
    <source>
        <dbReference type="ARBA" id="ARBA00004141"/>
    </source>
</evidence>
<feature type="transmembrane region" description="Helical" evidence="7">
    <location>
        <begin position="6"/>
        <end position="25"/>
    </location>
</feature>
<sequence>MLDNGVTNPHTLAVLSLTVVALILFSREKIPLETSSLLVLTLLAVGFELFPYQGVAGKISAIDFFRGFGHEALIAVCALMVAGHGLVRSGALEPVGRVLARLWSASPSLSFLATLLIAGILSAFINNTPIVILLLPILVSVSLQTNSNASSLLMPMGFATLIGGMSTTIGTSTNLLVVGVAADLGLRKMEMFDFIVPALIANALGLLYLWLIAPRILPKRELVLADSSPRVFTAHLVIKEDSTAAGMELSEAIALTHNVMNVDRVRRSETTYIMPLPDAVIYPGDRLLVHDTPAHLKEFEQQLGATLYSAGDEVDEDHPLQAHDQQLAEAIIFRGSPLQNRTLNEVRFADSYQLVVLAVHRANERIKALPQGLGNLNLRIGDVLLVQGKRSHINELKQQSIVMVLDSTTDLPHTRKAPYSLLIMLGVILFAAFGILPIAVSAIGGVLLMLLCGCLSWRDVGRALNAQVILIIVASLALGNALLMTGGSDFLAHLFLTATQGASSTVVLSSLILVMALLTNVVSNNAAAVIGTPIAISIAHSLQLPAEPFVLAVLFGANMSYATPMAYQTNLLVMSAGNYKFSDFARVGLPLIVVMWFAYSWLLPTLYQI</sequence>
<feature type="transmembrane region" description="Helical" evidence="7">
    <location>
        <begin position="158"/>
        <end position="182"/>
    </location>
</feature>
<dbReference type="EMBL" id="MARB01000040">
    <property type="protein sequence ID" value="ODJ85673.1"/>
    <property type="molecule type" value="Genomic_DNA"/>
</dbReference>
<keyword evidence="6 7" id="KW-0472">Membrane</keyword>
<feature type="domain" description="RCK C-terminal" evidence="8">
    <location>
        <begin position="221"/>
        <end position="305"/>
    </location>
</feature>
<feature type="transmembrane region" description="Helical" evidence="7">
    <location>
        <begin position="99"/>
        <end position="124"/>
    </location>
</feature>